<comment type="subcellular location">
    <subcellularLocation>
        <location evidence="1 10">Golgi apparatus membrane</location>
        <topology evidence="1 10">Single-pass type II membrane protein</topology>
    </subcellularLocation>
</comment>
<keyword evidence="4" id="KW-0808">Transferase</keyword>
<keyword evidence="6" id="KW-0735">Signal-anchor</keyword>
<protein>
    <recommendedName>
        <fullName evidence="10">Hexosyltransferase</fullName>
        <ecNumber evidence="10">2.4.1.-</ecNumber>
    </recommendedName>
</protein>
<keyword evidence="7" id="KW-1133">Transmembrane helix</keyword>
<evidence type="ECO:0000256" key="5">
    <source>
        <dbReference type="ARBA" id="ARBA00022692"/>
    </source>
</evidence>
<evidence type="ECO:0000256" key="9">
    <source>
        <dbReference type="ARBA" id="ARBA00023136"/>
    </source>
</evidence>
<gene>
    <name evidence="11" type="ORF">PENTCL1PPCAC_26770</name>
</gene>
<dbReference type="EMBL" id="BTSX01000006">
    <property type="protein sequence ID" value="GMT04596.1"/>
    <property type="molecule type" value="Genomic_DNA"/>
</dbReference>
<evidence type="ECO:0000256" key="1">
    <source>
        <dbReference type="ARBA" id="ARBA00004323"/>
    </source>
</evidence>
<sequence length="306" mass="36069">MRLPFLRRFILFLLVVSFVLLFVRTIFNSFKFKCNRMKSSLRNFPIVIVNHSNVASDPKGNLSVSSLFSPNSSICHSTMVILHSHIVNIEERNRLRRIFKKSSFRLLFVLGIEDDPSPEILRNEMDQFNDLLVTDLIEDYHNITYKAQAWIRFLFDNCKEVRWIVKMDDDVEVNPFLLQSLLLNHQHYSRIIIGRVYMNSRVMRNPKSKWYLSPSEYHSESLGQYLQGMSYVISADLLPMMKENIERVQFLWMDDWYVTHALLNGITASLIDISSIIGSANSREEVDQLKSRRDQLIFMHLRPKEE</sequence>
<evidence type="ECO:0000256" key="3">
    <source>
        <dbReference type="ARBA" id="ARBA00022676"/>
    </source>
</evidence>
<dbReference type="InterPro" id="IPR002659">
    <property type="entry name" value="Glyco_trans_31"/>
</dbReference>
<evidence type="ECO:0000256" key="10">
    <source>
        <dbReference type="RuleBase" id="RU363063"/>
    </source>
</evidence>
<keyword evidence="12" id="KW-1185">Reference proteome</keyword>
<dbReference type="AlphaFoldDB" id="A0AAV5UDS6"/>
<organism evidence="11 12">
    <name type="scientific">Pristionchus entomophagus</name>
    <dbReference type="NCBI Taxonomy" id="358040"/>
    <lineage>
        <taxon>Eukaryota</taxon>
        <taxon>Metazoa</taxon>
        <taxon>Ecdysozoa</taxon>
        <taxon>Nematoda</taxon>
        <taxon>Chromadorea</taxon>
        <taxon>Rhabditida</taxon>
        <taxon>Rhabditina</taxon>
        <taxon>Diplogasteromorpha</taxon>
        <taxon>Diplogasteroidea</taxon>
        <taxon>Neodiplogasteridae</taxon>
        <taxon>Pristionchus</taxon>
    </lineage>
</organism>
<keyword evidence="8 10" id="KW-0333">Golgi apparatus</keyword>
<dbReference type="Gene3D" id="3.90.550.50">
    <property type="match status" value="1"/>
</dbReference>
<dbReference type="GO" id="GO:0016758">
    <property type="term" value="F:hexosyltransferase activity"/>
    <property type="evidence" value="ECO:0007669"/>
    <property type="project" value="InterPro"/>
</dbReference>
<accession>A0AAV5UDS6</accession>
<dbReference type="GO" id="GO:0000139">
    <property type="term" value="C:Golgi membrane"/>
    <property type="evidence" value="ECO:0007669"/>
    <property type="project" value="UniProtKB-SubCell"/>
</dbReference>
<evidence type="ECO:0000256" key="8">
    <source>
        <dbReference type="ARBA" id="ARBA00023034"/>
    </source>
</evidence>
<dbReference type="PANTHER" id="PTHR11214">
    <property type="entry name" value="BETA-1,3-N-ACETYLGLUCOSAMINYLTRANSFERASE"/>
    <property type="match status" value="1"/>
</dbReference>
<evidence type="ECO:0000313" key="11">
    <source>
        <dbReference type="EMBL" id="GMT04596.1"/>
    </source>
</evidence>
<keyword evidence="9" id="KW-0472">Membrane</keyword>
<evidence type="ECO:0000256" key="6">
    <source>
        <dbReference type="ARBA" id="ARBA00022968"/>
    </source>
</evidence>
<dbReference type="PANTHER" id="PTHR11214:SF364">
    <property type="entry name" value="HEXOSYLTRANSFERASE"/>
    <property type="match status" value="1"/>
</dbReference>
<proteinExistence type="inferred from homology"/>
<dbReference type="EC" id="2.4.1.-" evidence="10"/>
<dbReference type="Pfam" id="PF01762">
    <property type="entry name" value="Galactosyl_T"/>
    <property type="match status" value="1"/>
</dbReference>
<comment type="caution">
    <text evidence="11">The sequence shown here is derived from an EMBL/GenBank/DDBJ whole genome shotgun (WGS) entry which is preliminary data.</text>
</comment>
<comment type="similarity">
    <text evidence="2 10">Belongs to the glycosyltransferase 31 family.</text>
</comment>
<evidence type="ECO:0000256" key="4">
    <source>
        <dbReference type="ARBA" id="ARBA00022679"/>
    </source>
</evidence>
<dbReference type="GO" id="GO:0006493">
    <property type="term" value="P:protein O-linked glycosylation"/>
    <property type="evidence" value="ECO:0007669"/>
    <property type="project" value="TreeGrafter"/>
</dbReference>
<dbReference type="Proteomes" id="UP001432027">
    <property type="component" value="Unassembled WGS sequence"/>
</dbReference>
<name>A0AAV5UDS6_9BILA</name>
<evidence type="ECO:0000256" key="2">
    <source>
        <dbReference type="ARBA" id="ARBA00008661"/>
    </source>
</evidence>
<keyword evidence="3 10" id="KW-0328">Glycosyltransferase</keyword>
<evidence type="ECO:0000313" key="12">
    <source>
        <dbReference type="Proteomes" id="UP001432027"/>
    </source>
</evidence>
<evidence type="ECO:0000256" key="7">
    <source>
        <dbReference type="ARBA" id="ARBA00022989"/>
    </source>
</evidence>
<reference evidence="11" key="1">
    <citation type="submission" date="2023-10" db="EMBL/GenBank/DDBJ databases">
        <title>Genome assembly of Pristionchus species.</title>
        <authorList>
            <person name="Yoshida K."/>
            <person name="Sommer R.J."/>
        </authorList>
    </citation>
    <scope>NUCLEOTIDE SEQUENCE</scope>
    <source>
        <strain evidence="11">RS0144</strain>
    </source>
</reference>
<keyword evidence="5" id="KW-0812">Transmembrane</keyword>
<feature type="non-terminal residue" evidence="11">
    <location>
        <position position="306"/>
    </location>
</feature>